<dbReference type="InterPro" id="IPR014041">
    <property type="entry name" value="ESCRT-II_cplx_Vps25-sub_N"/>
</dbReference>
<keyword evidence="2" id="KW-0813">Transport</keyword>
<dbReference type="SUPFAM" id="SSF46785">
    <property type="entry name" value="Winged helix' DNA-binding domain"/>
    <property type="match status" value="2"/>
</dbReference>
<dbReference type="InterPro" id="IPR036388">
    <property type="entry name" value="WH-like_DNA-bd_sf"/>
</dbReference>
<protein>
    <submittedName>
        <fullName evidence="4">Uncharacterized protein</fullName>
    </submittedName>
</protein>
<proteinExistence type="inferred from homology"/>
<evidence type="ECO:0000256" key="2">
    <source>
        <dbReference type="ARBA" id="ARBA00022448"/>
    </source>
</evidence>
<evidence type="ECO:0000256" key="3">
    <source>
        <dbReference type="ARBA" id="ARBA00022927"/>
    </source>
</evidence>
<name>A0A8H7SM92_9FUNG</name>
<dbReference type="Gene3D" id="1.10.10.570">
    <property type="entry name" value="Winged helix' DNA-binding domain. Chain C. Domain 1"/>
    <property type="match status" value="1"/>
</dbReference>
<dbReference type="InterPro" id="IPR036390">
    <property type="entry name" value="WH_DNA-bd_sf"/>
</dbReference>
<dbReference type="PANTHER" id="PTHR13149:SF0">
    <property type="entry name" value="VACUOLAR PROTEIN-SORTING-ASSOCIATED PROTEIN 25"/>
    <property type="match status" value="1"/>
</dbReference>
<evidence type="ECO:0000313" key="4">
    <source>
        <dbReference type="EMBL" id="KAG2232069.1"/>
    </source>
</evidence>
<dbReference type="Gene3D" id="1.10.10.10">
    <property type="entry name" value="Winged helix-like DNA-binding domain superfamily/Winged helix DNA-binding domain"/>
    <property type="match status" value="1"/>
</dbReference>
<comment type="similarity">
    <text evidence="1">Belongs to the VPS25 family.</text>
</comment>
<gene>
    <name evidence="4" type="ORF">INT48_001137</name>
</gene>
<dbReference type="AlphaFoldDB" id="A0A8H7SM92"/>
<accession>A0A8H7SM92</accession>
<comment type="caution">
    <text evidence="4">The sequence shown here is derived from an EMBL/GenBank/DDBJ whole genome shotgun (WGS) entry which is preliminary data.</text>
</comment>
<organism evidence="4 5">
    <name type="scientific">Thamnidium elegans</name>
    <dbReference type="NCBI Taxonomy" id="101142"/>
    <lineage>
        <taxon>Eukaryota</taxon>
        <taxon>Fungi</taxon>
        <taxon>Fungi incertae sedis</taxon>
        <taxon>Mucoromycota</taxon>
        <taxon>Mucoromycotina</taxon>
        <taxon>Mucoromycetes</taxon>
        <taxon>Mucorales</taxon>
        <taxon>Mucorineae</taxon>
        <taxon>Mucoraceae</taxon>
        <taxon>Thamnidium</taxon>
    </lineage>
</organism>
<dbReference type="PANTHER" id="PTHR13149">
    <property type="entry name" value="VACUOLAR PROTEIN SORTING-ASSOCIATED PROTEIN VPS25"/>
    <property type="match status" value="1"/>
</dbReference>
<dbReference type="EMBL" id="JAEPRE010000124">
    <property type="protein sequence ID" value="KAG2232069.1"/>
    <property type="molecule type" value="Genomic_DNA"/>
</dbReference>
<dbReference type="InterPro" id="IPR008570">
    <property type="entry name" value="ESCRT-II_cplx_Vps25-sub"/>
</dbReference>
<keyword evidence="3" id="KW-0653">Protein transport</keyword>
<dbReference type="GO" id="GO:0005198">
    <property type="term" value="F:structural molecule activity"/>
    <property type="evidence" value="ECO:0007669"/>
    <property type="project" value="TreeGrafter"/>
</dbReference>
<dbReference type="Pfam" id="PF05871">
    <property type="entry name" value="ESCRT-II"/>
    <property type="match status" value="1"/>
</dbReference>
<sequence length="149" mass="17564">MTSIDFQYPTLFDFPPFFTRQITDSTWKSQVSQWETFILDYTRQKHLFRLELHHSTSPGGIEIFENKKINRRLSFETLQDIIEEMTLKGTAEWEGGSKGPKSEALIYWHTPEEWANLIWNWINETGQNNQIVTYYEIAHGELAEGQGIF</sequence>
<evidence type="ECO:0000313" key="5">
    <source>
        <dbReference type="Proteomes" id="UP000613177"/>
    </source>
</evidence>
<dbReference type="GO" id="GO:0000814">
    <property type="term" value="C:ESCRT II complex"/>
    <property type="evidence" value="ECO:0007669"/>
    <property type="project" value="InterPro"/>
</dbReference>
<dbReference type="Proteomes" id="UP000613177">
    <property type="component" value="Unassembled WGS sequence"/>
</dbReference>
<dbReference type="GO" id="GO:0043328">
    <property type="term" value="P:protein transport to vacuole involved in ubiquitin-dependent protein catabolic process via the multivesicular body sorting pathway"/>
    <property type="evidence" value="ECO:0007669"/>
    <property type="project" value="TreeGrafter"/>
</dbReference>
<dbReference type="GO" id="GO:0042803">
    <property type="term" value="F:protein homodimerization activity"/>
    <property type="evidence" value="ECO:0007669"/>
    <property type="project" value="TreeGrafter"/>
</dbReference>
<keyword evidence="5" id="KW-1185">Reference proteome</keyword>
<evidence type="ECO:0000256" key="1">
    <source>
        <dbReference type="ARBA" id="ARBA00009674"/>
    </source>
</evidence>
<reference evidence="4" key="1">
    <citation type="submission" date="2021-01" db="EMBL/GenBank/DDBJ databases">
        <title>Metabolic potential, ecology and presence of endohyphal bacteria is reflected in genomic diversity of Mucoromycotina.</title>
        <authorList>
            <person name="Muszewska A."/>
            <person name="Okrasinska A."/>
            <person name="Steczkiewicz K."/>
            <person name="Drgas O."/>
            <person name="Orlowska M."/>
            <person name="Perlinska-Lenart U."/>
            <person name="Aleksandrzak-Piekarczyk T."/>
            <person name="Szatraj K."/>
            <person name="Zielenkiewicz U."/>
            <person name="Pilsyk S."/>
            <person name="Malc E."/>
            <person name="Mieczkowski P."/>
            <person name="Kruszewska J.S."/>
            <person name="Biernat P."/>
            <person name="Pawlowska J."/>
        </authorList>
    </citation>
    <scope>NUCLEOTIDE SEQUENCE</scope>
    <source>
        <strain evidence="4">WA0000018081</strain>
    </source>
</reference>